<dbReference type="AlphaFoldDB" id="V4CAN5"/>
<dbReference type="OMA" id="YNHTKEE"/>
<accession>V4CAN5</accession>
<organism evidence="1 2">
    <name type="scientific">Lottia gigantea</name>
    <name type="common">Giant owl limpet</name>
    <dbReference type="NCBI Taxonomy" id="225164"/>
    <lineage>
        <taxon>Eukaryota</taxon>
        <taxon>Metazoa</taxon>
        <taxon>Spiralia</taxon>
        <taxon>Lophotrochozoa</taxon>
        <taxon>Mollusca</taxon>
        <taxon>Gastropoda</taxon>
        <taxon>Patellogastropoda</taxon>
        <taxon>Lottioidea</taxon>
        <taxon>Lottiidae</taxon>
        <taxon>Lottia</taxon>
    </lineage>
</organism>
<keyword evidence="2" id="KW-1185">Reference proteome</keyword>
<dbReference type="PANTHER" id="PTHR33361:SF2">
    <property type="entry name" value="DUF885 DOMAIN-CONTAINING PROTEIN"/>
    <property type="match status" value="1"/>
</dbReference>
<dbReference type="InterPro" id="IPR010281">
    <property type="entry name" value="DUF885"/>
</dbReference>
<dbReference type="KEGG" id="lgi:LOTGIDRAFT_231222"/>
<name>V4CAN5_LOTGI</name>
<reference evidence="1 2" key="1">
    <citation type="journal article" date="2013" name="Nature">
        <title>Insights into bilaterian evolution from three spiralian genomes.</title>
        <authorList>
            <person name="Simakov O."/>
            <person name="Marletaz F."/>
            <person name="Cho S.J."/>
            <person name="Edsinger-Gonzales E."/>
            <person name="Havlak P."/>
            <person name="Hellsten U."/>
            <person name="Kuo D.H."/>
            <person name="Larsson T."/>
            <person name="Lv J."/>
            <person name="Arendt D."/>
            <person name="Savage R."/>
            <person name="Osoegawa K."/>
            <person name="de Jong P."/>
            <person name="Grimwood J."/>
            <person name="Chapman J.A."/>
            <person name="Shapiro H."/>
            <person name="Aerts A."/>
            <person name="Otillar R.P."/>
            <person name="Terry A.Y."/>
            <person name="Boore J.L."/>
            <person name="Grigoriev I.V."/>
            <person name="Lindberg D.R."/>
            <person name="Seaver E.C."/>
            <person name="Weisblat D.A."/>
            <person name="Putnam N.H."/>
            <person name="Rokhsar D.S."/>
        </authorList>
    </citation>
    <scope>NUCLEOTIDE SEQUENCE [LARGE SCALE GENOMIC DNA]</scope>
</reference>
<dbReference type="OrthoDB" id="5959877at2759"/>
<gene>
    <name evidence="1" type="ORF">LOTGIDRAFT_231222</name>
</gene>
<dbReference type="CTD" id="20248518"/>
<sequence>MANKHSTIQDDPCLCKDAFGGQESDTLKRLQDAVYKLRFQSHPEFATFFGVHDFDDRLEAYTMESYRRRKEVCEEYLKLVEDVDINQLTRVERRELRILKSYLQAYIEGYEWRDYGALNPINFLEGITAGPHWTLYSRLKTKDDYQNYLKRLASVPKQVDQEIALMEKAIRLKRTSHKVSVDRVPKMIENWPVYQIYLYPFRDALEESRLSIETRNRLQRKAEELLVPINKSLKRFQKFMEKEYAAATRPSPGVHSYPNGEKYYRACLKWYLGYEITPEEIFEIGVKEVDRIERKMKKIMESVGFPQEDLKSFFQYAKYIPKFYNHSKEELLAKYQGILNHDIRPKLPRLFYNITLPKINIVPVENDGPWGSYGQNVFYVNLKDPRKRSTFMMLPLAVHETDPGHHFQEAYTALYDVPAYRSHSMISKLYSVPLHFPVYSAYTEGWALYAEYLGTEMGLYKDPFEMFGKYCSEIFRACRLVVDTGIHAFGWTRERAIKFLESYSDFPKSQIEAEIDRYITWPGQACAYKIGEMKIIALRRKAEKILGRDFNIREFHHEVLSTGSVPLDILEEIITDWISAKQAWKINGRYGANIDRLSTNSGSGISHNNGAMFLTILTFIFCGLT</sequence>
<evidence type="ECO:0008006" key="3">
    <source>
        <dbReference type="Google" id="ProtNLM"/>
    </source>
</evidence>
<evidence type="ECO:0000313" key="1">
    <source>
        <dbReference type="EMBL" id="ESO98869.1"/>
    </source>
</evidence>
<dbReference type="EMBL" id="KB201205">
    <property type="protein sequence ID" value="ESO98869.1"/>
    <property type="molecule type" value="Genomic_DNA"/>
</dbReference>
<proteinExistence type="predicted"/>
<dbReference type="Proteomes" id="UP000030746">
    <property type="component" value="Unassembled WGS sequence"/>
</dbReference>
<dbReference type="RefSeq" id="XP_009050498.1">
    <property type="nucleotide sequence ID" value="XM_009052250.1"/>
</dbReference>
<protein>
    <recommendedName>
        <fullName evidence="3">DUF885 domain-containing protein</fullName>
    </recommendedName>
</protein>
<dbReference type="PANTHER" id="PTHR33361">
    <property type="entry name" value="GLR0591 PROTEIN"/>
    <property type="match status" value="1"/>
</dbReference>
<evidence type="ECO:0000313" key="2">
    <source>
        <dbReference type="Proteomes" id="UP000030746"/>
    </source>
</evidence>
<dbReference type="HOGENOM" id="CLU_018914_0_1_1"/>
<dbReference type="Pfam" id="PF05960">
    <property type="entry name" value="DUF885"/>
    <property type="match status" value="1"/>
</dbReference>
<dbReference type="GeneID" id="20248518"/>